<dbReference type="CDD" id="cd00929">
    <property type="entry name" value="Cyt_c_Oxidase_VIIc"/>
    <property type="match status" value="1"/>
</dbReference>
<comment type="similarity">
    <text evidence="3">Belongs to the cytochrome c oxidase VIIc family.</text>
</comment>
<sequence length="126" mass="13687">MQTLGGFIWPDVGDCDDITQGPPEPTTNNSGIELTGTPTNLSVCEEGAFSTNTKRLVVHTRVAGHLLEVPTGYLWKAGLTSPGTAAKMNLPFSLNNRFRLTAWFILFFGSGLAAPFLVVRHQLLKK</sequence>
<dbReference type="AlphaFoldDB" id="A0A7R9JB67"/>
<dbReference type="Pfam" id="PF02935">
    <property type="entry name" value="COX7C"/>
    <property type="match status" value="1"/>
</dbReference>
<evidence type="ECO:0000313" key="14">
    <source>
        <dbReference type="EMBL" id="CAD7575724.1"/>
    </source>
</evidence>
<dbReference type="GO" id="GO:0006123">
    <property type="term" value="P:mitochondrial electron transport, cytochrome c to oxygen"/>
    <property type="evidence" value="ECO:0007669"/>
    <property type="project" value="InterPro"/>
</dbReference>
<keyword evidence="8 13" id="KW-1133">Transmembrane helix</keyword>
<dbReference type="SUPFAM" id="SSF81427">
    <property type="entry name" value="Mitochondrial cytochrome c oxidase subunit VIIc (aka VIIIa)"/>
    <property type="match status" value="1"/>
</dbReference>
<keyword evidence="6" id="KW-0999">Mitochondrion inner membrane</keyword>
<evidence type="ECO:0000256" key="12">
    <source>
        <dbReference type="SAM" id="MobiDB-lite"/>
    </source>
</evidence>
<feature type="transmembrane region" description="Helical" evidence="13">
    <location>
        <begin position="100"/>
        <end position="119"/>
    </location>
</feature>
<comment type="subcellular location">
    <subcellularLocation>
        <location evidence="1">Mitochondrion inner membrane</location>
        <topology evidence="1">Single-pass membrane protein</topology>
    </subcellularLocation>
</comment>
<evidence type="ECO:0000256" key="3">
    <source>
        <dbReference type="ARBA" id="ARBA00010514"/>
    </source>
</evidence>
<evidence type="ECO:0000256" key="8">
    <source>
        <dbReference type="ARBA" id="ARBA00022989"/>
    </source>
</evidence>
<dbReference type="Gene3D" id="4.10.49.10">
    <property type="entry name" value="Cytochrome c oxidase subunit VIIc"/>
    <property type="match status" value="1"/>
</dbReference>
<dbReference type="InterPro" id="IPR004202">
    <property type="entry name" value="COX7C/Cox8"/>
</dbReference>
<reference evidence="14" key="1">
    <citation type="submission" date="2020-11" db="EMBL/GenBank/DDBJ databases">
        <authorList>
            <person name="Tran Van P."/>
        </authorList>
    </citation>
    <scope>NUCLEOTIDE SEQUENCE</scope>
</reference>
<evidence type="ECO:0000256" key="4">
    <source>
        <dbReference type="ARBA" id="ARBA00017004"/>
    </source>
</evidence>
<keyword evidence="7" id="KW-0809">Transit peptide</keyword>
<evidence type="ECO:0000256" key="7">
    <source>
        <dbReference type="ARBA" id="ARBA00022946"/>
    </source>
</evidence>
<protein>
    <recommendedName>
        <fullName evidence="4">Cytochrome c oxidase subunit 7C, mitochondrial</fullName>
    </recommendedName>
    <alternativeName>
        <fullName evidence="11">Cytochrome c oxidase polypeptide VIIc</fullName>
    </alternativeName>
</protein>
<evidence type="ECO:0000256" key="5">
    <source>
        <dbReference type="ARBA" id="ARBA00022692"/>
    </source>
</evidence>
<dbReference type="FunFam" id="4.10.49.10:FF:000001">
    <property type="entry name" value="Cytochrome c oxidase subunit 7C"/>
    <property type="match status" value="1"/>
</dbReference>
<proteinExistence type="inferred from homology"/>
<accession>A0A7R9JB67</accession>
<keyword evidence="10 13" id="KW-0472">Membrane</keyword>
<dbReference type="PANTHER" id="PTHR13313">
    <property type="entry name" value="CYTOCHROME C OXIDASE SUBUNIT VIIC"/>
    <property type="match status" value="1"/>
</dbReference>
<evidence type="ECO:0000256" key="6">
    <source>
        <dbReference type="ARBA" id="ARBA00022792"/>
    </source>
</evidence>
<evidence type="ECO:0000256" key="10">
    <source>
        <dbReference type="ARBA" id="ARBA00023136"/>
    </source>
</evidence>
<keyword evidence="9" id="KW-0496">Mitochondrion</keyword>
<dbReference type="PANTHER" id="PTHR13313:SF0">
    <property type="entry name" value="CYTOCHROME C OXIDASE SUBUNIT 7C, MITOCHONDRIAL"/>
    <property type="match status" value="1"/>
</dbReference>
<gene>
    <name evidence="14" type="ORF">TCMB3V08_LOCUS8307</name>
</gene>
<organism evidence="14">
    <name type="scientific">Timema californicum</name>
    <name type="common">California timema</name>
    <name type="synonym">Walking stick</name>
    <dbReference type="NCBI Taxonomy" id="61474"/>
    <lineage>
        <taxon>Eukaryota</taxon>
        <taxon>Metazoa</taxon>
        <taxon>Ecdysozoa</taxon>
        <taxon>Arthropoda</taxon>
        <taxon>Hexapoda</taxon>
        <taxon>Insecta</taxon>
        <taxon>Pterygota</taxon>
        <taxon>Neoptera</taxon>
        <taxon>Polyneoptera</taxon>
        <taxon>Phasmatodea</taxon>
        <taxon>Timematodea</taxon>
        <taxon>Timematoidea</taxon>
        <taxon>Timematidae</taxon>
        <taxon>Timema</taxon>
    </lineage>
</organism>
<dbReference type="GO" id="GO:0045277">
    <property type="term" value="C:respiratory chain complex IV"/>
    <property type="evidence" value="ECO:0007669"/>
    <property type="project" value="InterPro"/>
</dbReference>
<evidence type="ECO:0000256" key="11">
    <source>
        <dbReference type="ARBA" id="ARBA00031140"/>
    </source>
</evidence>
<keyword evidence="5 13" id="KW-0812">Transmembrane</keyword>
<dbReference type="UniPathway" id="UPA00705"/>
<evidence type="ECO:0000256" key="13">
    <source>
        <dbReference type="SAM" id="Phobius"/>
    </source>
</evidence>
<evidence type="ECO:0000256" key="2">
    <source>
        <dbReference type="ARBA" id="ARBA00004673"/>
    </source>
</evidence>
<feature type="region of interest" description="Disordered" evidence="12">
    <location>
        <begin position="1"/>
        <end position="31"/>
    </location>
</feature>
<name>A0A7R9JB67_TIMCA</name>
<dbReference type="EMBL" id="OE183487">
    <property type="protein sequence ID" value="CAD7575724.1"/>
    <property type="molecule type" value="Genomic_DNA"/>
</dbReference>
<evidence type="ECO:0000256" key="9">
    <source>
        <dbReference type="ARBA" id="ARBA00023128"/>
    </source>
</evidence>
<comment type="pathway">
    <text evidence="2">Energy metabolism; oxidative phosphorylation.</text>
</comment>
<evidence type="ECO:0000256" key="1">
    <source>
        <dbReference type="ARBA" id="ARBA00004434"/>
    </source>
</evidence>
<dbReference type="InterPro" id="IPR036636">
    <property type="entry name" value="COX7C/Cox8_sf"/>
</dbReference>
<dbReference type="GO" id="GO:0005743">
    <property type="term" value="C:mitochondrial inner membrane"/>
    <property type="evidence" value="ECO:0007669"/>
    <property type="project" value="UniProtKB-SubCell"/>
</dbReference>